<protein>
    <submittedName>
        <fullName evidence="1">Uncharacterized protein</fullName>
    </submittedName>
</protein>
<organism evidence="1 2">
    <name type="scientific">Hyalomma asiaticum</name>
    <name type="common">Tick</name>
    <dbReference type="NCBI Taxonomy" id="266040"/>
    <lineage>
        <taxon>Eukaryota</taxon>
        <taxon>Metazoa</taxon>
        <taxon>Ecdysozoa</taxon>
        <taxon>Arthropoda</taxon>
        <taxon>Chelicerata</taxon>
        <taxon>Arachnida</taxon>
        <taxon>Acari</taxon>
        <taxon>Parasitiformes</taxon>
        <taxon>Ixodida</taxon>
        <taxon>Ixodoidea</taxon>
        <taxon>Ixodidae</taxon>
        <taxon>Hyalomminae</taxon>
        <taxon>Hyalomma</taxon>
    </lineage>
</organism>
<accession>A0ACB7S1Z7</accession>
<dbReference type="EMBL" id="CM023486">
    <property type="protein sequence ID" value="KAH6928620.1"/>
    <property type="molecule type" value="Genomic_DNA"/>
</dbReference>
<comment type="caution">
    <text evidence="1">The sequence shown here is derived from an EMBL/GenBank/DDBJ whole genome shotgun (WGS) entry which is preliminary data.</text>
</comment>
<keyword evidence="2" id="KW-1185">Reference proteome</keyword>
<reference evidence="1" key="1">
    <citation type="submission" date="2020-05" db="EMBL/GenBank/DDBJ databases">
        <title>Large-scale comparative analyses of tick genomes elucidate their genetic diversity and vector capacities.</title>
        <authorList>
            <person name="Jia N."/>
            <person name="Wang J."/>
            <person name="Shi W."/>
            <person name="Du L."/>
            <person name="Sun Y."/>
            <person name="Zhan W."/>
            <person name="Jiang J."/>
            <person name="Wang Q."/>
            <person name="Zhang B."/>
            <person name="Ji P."/>
            <person name="Sakyi L.B."/>
            <person name="Cui X."/>
            <person name="Yuan T."/>
            <person name="Jiang B."/>
            <person name="Yang W."/>
            <person name="Lam T.T.-Y."/>
            <person name="Chang Q."/>
            <person name="Ding S."/>
            <person name="Wang X."/>
            <person name="Zhu J."/>
            <person name="Ruan X."/>
            <person name="Zhao L."/>
            <person name="Wei J."/>
            <person name="Que T."/>
            <person name="Du C."/>
            <person name="Cheng J."/>
            <person name="Dai P."/>
            <person name="Han X."/>
            <person name="Huang E."/>
            <person name="Gao Y."/>
            <person name="Liu J."/>
            <person name="Shao H."/>
            <person name="Ye R."/>
            <person name="Li L."/>
            <person name="Wei W."/>
            <person name="Wang X."/>
            <person name="Wang C."/>
            <person name="Yang T."/>
            <person name="Huo Q."/>
            <person name="Li W."/>
            <person name="Guo W."/>
            <person name="Chen H."/>
            <person name="Zhou L."/>
            <person name="Ni X."/>
            <person name="Tian J."/>
            <person name="Zhou Y."/>
            <person name="Sheng Y."/>
            <person name="Liu T."/>
            <person name="Pan Y."/>
            <person name="Xia L."/>
            <person name="Li J."/>
            <person name="Zhao F."/>
            <person name="Cao W."/>
        </authorList>
    </citation>
    <scope>NUCLEOTIDE SEQUENCE</scope>
    <source>
        <strain evidence="1">Hyas-2018</strain>
    </source>
</reference>
<evidence type="ECO:0000313" key="1">
    <source>
        <dbReference type="EMBL" id="KAH6928620.1"/>
    </source>
</evidence>
<name>A0ACB7S1Z7_HYAAI</name>
<gene>
    <name evidence="1" type="ORF">HPB50_017575</name>
</gene>
<sequence length="146" mass="16584">MGGCWCCAEGCENKARKTKGVCYHRFPSNRALREKWLCAVRRVNWSPSKNACVCSDHFTPDSYKQSVYLMEEFGLAKPNYRRHLKSDAVPTVFWYADHGALLPDSATKQGRSEASHVACALMRNQVAHWTVILSLCMQLRSQKLDA</sequence>
<evidence type="ECO:0000313" key="2">
    <source>
        <dbReference type="Proteomes" id="UP000821845"/>
    </source>
</evidence>
<proteinExistence type="predicted"/>
<dbReference type="Proteomes" id="UP000821845">
    <property type="component" value="Chromosome 6"/>
</dbReference>